<evidence type="ECO:0000313" key="4">
    <source>
        <dbReference type="EMBL" id="KAG7338104.1"/>
    </source>
</evidence>
<dbReference type="Pfam" id="PF10615">
    <property type="entry name" value="DUF2470"/>
    <property type="match status" value="1"/>
</dbReference>
<name>A0A9K3K6N2_9STRA</name>
<dbReference type="PANTHER" id="PTHR13343:SF24">
    <property type="entry name" value="OS07G0573800 PROTEIN"/>
    <property type="match status" value="1"/>
</dbReference>
<dbReference type="InterPro" id="IPR055343">
    <property type="entry name" value="CREG_beta-barrel"/>
</dbReference>
<feature type="domain" description="DUF2470" evidence="2">
    <location>
        <begin position="272"/>
        <end position="350"/>
    </location>
</feature>
<feature type="domain" description="CREG-like beta-barrel" evidence="3">
    <location>
        <begin position="93"/>
        <end position="259"/>
    </location>
</feature>
<protein>
    <submittedName>
        <fullName evidence="4">Pyridoxamine 5'-phosphate oxidase</fullName>
    </submittedName>
</protein>
<keyword evidence="6" id="KW-1185">Reference proteome</keyword>
<dbReference type="InterPro" id="IPR019595">
    <property type="entry name" value="DUF2470"/>
</dbReference>
<dbReference type="OrthoDB" id="2138282at2759"/>
<evidence type="ECO:0000259" key="3">
    <source>
        <dbReference type="Pfam" id="PF13883"/>
    </source>
</evidence>
<evidence type="ECO:0000256" key="1">
    <source>
        <dbReference type="SAM" id="Phobius"/>
    </source>
</evidence>
<comment type="caution">
    <text evidence="4">The sequence shown here is derived from an EMBL/GenBank/DDBJ whole genome shotgun (WGS) entry which is preliminary data.</text>
</comment>
<dbReference type="Pfam" id="PF13883">
    <property type="entry name" value="CREG_beta-barrel"/>
    <property type="match status" value="1"/>
</dbReference>
<dbReference type="EMBL" id="JAGRRH010000065">
    <property type="protein sequence ID" value="KAG7338104.1"/>
    <property type="molecule type" value="Genomic_DNA"/>
</dbReference>
<dbReference type="EMBL" id="JAGRRH010000020">
    <property type="protein sequence ID" value="KAG7348262.1"/>
    <property type="molecule type" value="Genomic_DNA"/>
</dbReference>
<evidence type="ECO:0000313" key="5">
    <source>
        <dbReference type="EMBL" id="KAG7348262.1"/>
    </source>
</evidence>
<organism evidence="4 6">
    <name type="scientific">Nitzschia inconspicua</name>
    <dbReference type="NCBI Taxonomy" id="303405"/>
    <lineage>
        <taxon>Eukaryota</taxon>
        <taxon>Sar</taxon>
        <taxon>Stramenopiles</taxon>
        <taxon>Ochrophyta</taxon>
        <taxon>Bacillariophyta</taxon>
        <taxon>Bacillariophyceae</taxon>
        <taxon>Bacillariophycidae</taxon>
        <taxon>Bacillariales</taxon>
        <taxon>Bacillariaceae</taxon>
        <taxon>Nitzschia</taxon>
    </lineage>
</organism>
<evidence type="ECO:0000313" key="6">
    <source>
        <dbReference type="Proteomes" id="UP000693970"/>
    </source>
</evidence>
<keyword evidence="1" id="KW-1133">Transmembrane helix</keyword>
<proteinExistence type="predicted"/>
<dbReference type="PANTHER" id="PTHR13343">
    <property type="entry name" value="CREG1 PROTEIN"/>
    <property type="match status" value="1"/>
</dbReference>
<keyword evidence="1" id="KW-0812">Transmembrane</keyword>
<dbReference type="AlphaFoldDB" id="A0A9K3K6N2"/>
<gene>
    <name evidence="5" type="ORF">IV203_016967</name>
    <name evidence="4" type="ORF">IV203_017520</name>
</gene>
<sequence length="387" mass="42664">MSSSISATATAISSSHRRRPVAFVAGWIIVVLTLGALTQQAQSFTTVSVKNQYTKKHVGATAVAVNGEETKAPVANGDDDTEEDYLWELRLNVFEKAKTVASVCTSGTLCTVSSHDGIQGAPFGSFVDYVLDDEGNPVLLMNEMSMHTINIEQNALNKDSAEATCSNLVTLFTQLSDTAGSSAPQGQDVSRCSFTCRVEKIPRDAPDMDTIRMRYSLTHTYADQVMDSPKFAFYRLLPEKIYYVGGFGVMAKWVDVDDYKVAAPDILAKDASSIVKKLNREFKSDLEGMARHLLNVEKLEDIRVTNVDRLGMDVRVTRQQGTRRNKLSTDEFRVGFRIPVISVEDAKSEILKVFQEAWEKGNGFDWGDSEEPGSTVPIMKIAADSLE</sequence>
<evidence type="ECO:0000259" key="2">
    <source>
        <dbReference type="Pfam" id="PF10615"/>
    </source>
</evidence>
<reference evidence="4" key="1">
    <citation type="journal article" date="2021" name="Sci. Rep.">
        <title>Diploid genomic architecture of Nitzschia inconspicua, an elite biomass production diatom.</title>
        <authorList>
            <person name="Oliver A."/>
            <person name="Podell S."/>
            <person name="Pinowska A."/>
            <person name="Traller J.C."/>
            <person name="Smith S.R."/>
            <person name="McClure R."/>
            <person name="Beliaev A."/>
            <person name="Bohutskyi P."/>
            <person name="Hill E.A."/>
            <person name="Rabines A."/>
            <person name="Zheng H."/>
            <person name="Allen L.Z."/>
            <person name="Kuo A."/>
            <person name="Grigoriev I.V."/>
            <person name="Allen A.E."/>
            <person name="Hazlebeck D."/>
            <person name="Allen E.E."/>
        </authorList>
    </citation>
    <scope>NUCLEOTIDE SEQUENCE</scope>
    <source>
        <strain evidence="4">Hildebrandi</strain>
    </source>
</reference>
<feature type="transmembrane region" description="Helical" evidence="1">
    <location>
        <begin position="21"/>
        <end position="38"/>
    </location>
</feature>
<dbReference type="Proteomes" id="UP000693970">
    <property type="component" value="Unassembled WGS sequence"/>
</dbReference>
<keyword evidence="1" id="KW-0472">Membrane</keyword>
<accession>A0A9K3K6N2</accession>
<reference evidence="4" key="2">
    <citation type="submission" date="2021-04" db="EMBL/GenBank/DDBJ databases">
        <authorList>
            <person name="Podell S."/>
        </authorList>
    </citation>
    <scope>NUCLEOTIDE SEQUENCE</scope>
    <source>
        <strain evidence="4">Hildebrandi</strain>
    </source>
</reference>